<dbReference type="InterPro" id="IPR025293">
    <property type="entry name" value="YfiR/HmsC-like"/>
</dbReference>
<feature type="signal peptide" evidence="1">
    <location>
        <begin position="1"/>
        <end position="21"/>
    </location>
</feature>
<keyword evidence="1" id="KW-0732">Signal</keyword>
<name>A0A8F9TTB0_9BACT</name>
<feature type="chain" id="PRO_5034880089" evidence="1">
    <location>
        <begin position="22"/>
        <end position="184"/>
    </location>
</feature>
<organism evidence="2 3">
    <name type="scientific">Horticoccus luteus</name>
    <dbReference type="NCBI Taxonomy" id="2862869"/>
    <lineage>
        <taxon>Bacteria</taxon>
        <taxon>Pseudomonadati</taxon>
        <taxon>Verrucomicrobiota</taxon>
        <taxon>Opitutia</taxon>
        <taxon>Opitutales</taxon>
        <taxon>Opitutaceae</taxon>
        <taxon>Horticoccus</taxon>
    </lineage>
</organism>
<evidence type="ECO:0000256" key="1">
    <source>
        <dbReference type="SAM" id="SignalP"/>
    </source>
</evidence>
<proteinExistence type="predicted"/>
<accession>A0A8F9TTB0</accession>
<sequence>MLGVALLLPALLRVAAPFARADDSAISRENALKAAALYNLIPFIDWPSAGFPSPDSPVIIGVLGRDPFGRLLDGLVENERYHGHPIRVVRFSTAESVGLCHVLFIARAAGPQNWPRATIDFEHRPILTVSDVDDFASHGGSIQFFIARNHLRMIINLMAVRSAGLSVSSKLLRLAEVIPENASR</sequence>
<keyword evidence="3" id="KW-1185">Reference proteome</keyword>
<protein>
    <submittedName>
        <fullName evidence="2">YfiR family protein</fullName>
    </submittedName>
</protein>
<dbReference type="AlphaFoldDB" id="A0A8F9TTB0"/>
<dbReference type="Proteomes" id="UP000825051">
    <property type="component" value="Chromosome"/>
</dbReference>
<dbReference type="EMBL" id="CP080507">
    <property type="protein sequence ID" value="QYM77908.1"/>
    <property type="molecule type" value="Genomic_DNA"/>
</dbReference>
<dbReference type="KEGG" id="ole:K0B96_11340"/>
<dbReference type="RefSeq" id="WP_220161012.1">
    <property type="nucleotide sequence ID" value="NZ_CP080507.1"/>
</dbReference>
<gene>
    <name evidence="2" type="ORF">K0B96_11340</name>
</gene>
<reference evidence="2" key="1">
    <citation type="submission" date="2021-08" db="EMBL/GenBank/DDBJ databases">
        <title>Genome of a novel bacterium of the phylum Verrucomicrobia, Oleiharenicola sp. KSB-15.</title>
        <authorList>
            <person name="Chung J.-H."/>
            <person name="Ahn J.-H."/>
            <person name="Yoon Y."/>
            <person name="Kim D.-Y."/>
            <person name="An S.-H."/>
            <person name="Park I."/>
            <person name="Yeon J."/>
        </authorList>
    </citation>
    <scope>NUCLEOTIDE SEQUENCE</scope>
    <source>
        <strain evidence="2">KSB-15</strain>
    </source>
</reference>
<evidence type="ECO:0000313" key="3">
    <source>
        <dbReference type="Proteomes" id="UP000825051"/>
    </source>
</evidence>
<dbReference type="Pfam" id="PF13689">
    <property type="entry name" value="DUF4154"/>
    <property type="match status" value="1"/>
</dbReference>
<evidence type="ECO:0000313" key="2">
    <source>
        <dbReference type="EMBL" id="QYM77908.1"/>
    </source>
</evidence>